<dbReference type="InterPro" id="IPR010985">
    <property type="entry name" value="Ribbon_hlx_hlx"/>
</dbReference>
<dbReference type="SUPFAM" id="SSF47598">
    <property type="entry name" value="Ribbon-helix-helix"/>
    <property type="match status" value="1"/>
</dbReference>
<keyword evidence="3" id="KW-1185">Reference proteome</keyword>
<reference evidence="2 3" key="1">
    <citation type="submission" date="2017-01" db="EMBL/GenBank/DDBJ databases">
        <authorList>
            <person name="Wolfgang W.J."/>
            <person name="Cole J."/>
            <person name="Wroblewski D."/>
            <person name="Mcginnis J."/>
            <person name="Musser K.A."/>
        </authorList>
    </citation>
    <scope>NUCLEOTIDE SEQUENCE [LARGE SCALE GENOMIC DNA]</scope>
    <source>
        <strain evidence="2 3">93087</strain>
    </source>
</reference>
<dbReference type="RefSeq" id="WP_050809989.1">
    <property type="nucleotide sequence ID" value="NZ_CP091509.1"/>
</dbReference>
<dbReference type="Proteomes" id="UP000193346">
    <property type="component" value="Unassembled WGS sequence"/>
</dbReference>
<evidence type="ECO:0000313" key="3">
    <source>
        <dbReference type="Proteomes" id="UP000193346"/>
    </source>
</evidence>
<accession>A0ABX3WKE4</accession>
<dbReference type="InterPro" id="IPR008687">
    <property type="entry name" value="MobC"/>
</dbReference>
<dbReference type="Pfam" id="PF05713">
    <property type="entry name" value="MobC"/>
    <property type="match status" value="1"/>
</dbReference>
<evidence type="ECO:0000259" key="1">
    <source>
        <dbReference type="Pfam" id="PF05713"/>
    </source>
</evidence>
<name>A0ABX3WKE4_9NEIS</name>
<proteinExistence type="predicted"/>
<organism evidence="2 3">
    <name type="scientific">Neisseria dumasiana</name>
    <dbReference type="NCBI Taxonomy" id="1931275"/>
    <lineage>
        <taxon>Bacteria</taxon>
        <taxon>Pseudomonadati</taxon>
        <taxon>Pseudomonadota</taxon>
        <taxon>Betaproteobacteria</taxon>
        <taxon>Neisseriales</taxon>
        <taxon>Neisseriaceae</taxon>
        <taxon>Neisseria</taxon>
    </lineage>
</organism>
<sequence length="181" mass="20415">MNETANQAKSIPVRVFGLKEHELQSLREVAFKRFGKASVSLLAKKLLQAELEAAAEPDPVQLPPPKCKKRITLRLPDKDRAYLEAAAETRRGSINDVVRDIIQSHISHHPILSAFEADVLSQSNYQLVMIGRNLNQIARRLNAGENISLSSQQITDLKKFIDAHVGNVNHVLQTNRRRKRE</sequence>
<feature type="domain" description="Bacterial mobilisation" evidence="1">
    <location>
        <begin position="126"/>
        <end position="161"/>
    </location>
</feature>
<gene>
    <name evidence="2" type="ORF">BV913_11745</name>
</gene>
<comment type="caution">
    <text evidence="2">The sequence shown here is derived from an EMBL/GenBank/DDBJ whole genome shotgun (WGS) entry which is preliminary data.</text>
</comment>
<dbReference type="EMBL" id="MTAC01000046">
    <property type="protein sequence ID" value="OSI28325.1"/>
    <property type="molecule type" value="Genomic_DNA"/>
</dbReference>
<protein>
    <recommendedName>
        <fullName evidence="1">Bacterial mobilisation domain-containing protein</fullName>
    </recommendedName>
</protein>
<evidence type="ECO:0000313" key="2">
    <source>
        <dbReference type="EMBL" id="OSI28325.1"/>
    </source>
</evidence>